<dbReference type="Gene3D" id="1.10.287.70">
    <property type="match status" value="1"/>
</dbReference>
<gene>
    <name evidence="3" type="ORF">S03H2_70047</name>
</gene>
<organism evidence="3">
    <name type="scientific">marine sediment metagenome</name>
    <dbReference type="NCBI Taxonomy" id="412755"/>
    <lineage>
        <taxon>unclassified sequences</taxon>
        <taxon>metagenomes</taxon>
        <taxon>ecological metagenomes</taxon>
    </lineage>
</organism>
<comment type="caution">
    <text evidence="3">The sequence shown here is derived from an EMBL/GenBank/DDBJ whole genome shotgun (WGS) entry which is preliminary data.</text>
</comment>
<keyword evidence="1" id="KW-0812">Transmembrane</keyword>
<protein>
    <recommendedName>
        <fullName evidence="2">Potassium channel domain-containing protein</fullName>
    </recommendedName>
</protein>
<evidence type="ECO:0000256" key="1">
    <source>
        <dbReference type="SAM" id="Phobius"/>
    </source>
</evidence>
<feature type="transmembrane region" description="Helical" evidence="1">
    <location>
        <begin position="12"/>
        <end position="33"/>
    </location>
</feature>
<evidence type="ECO:0000313" key="3">
    <source>
        <dbReference type="EMBL" id="GAI01782.1"/>
    </source>
</evidence>
<feature type="transmembrane region" description="Helical" evidence="1">
    <location>
        <begin position="39"/>
        <end position="58"/>
    </location>
</feature>
<sequence>MGFKNLSSFSKRIVVSIIVLIFIYFLGSIGYMVIENMAFLDALFMTTITITTVGYGLVKELSTTGTIFTIIL</sequence>
<keyword evidence="1" id="KW-0472">Membrane</keyword>
<dbReference type="InterPro" id="IPR013099">
    <property type="entry name" value="K_chnl_dom"/>
</dbReference>
<reference evidence="3" key="1">
    <citation type="journal article" date="2014" name="Front. Microbiol.">
        <title>High frequency of phylogenetically diverse reductive dehalogenase-homologous genes in deep subseafloor sedimentary metagenomes.</title>
        <authorList>
            <person name="Kawai M."/>
            <person name="Futagami T."/>
            <person name="Toyoda A."/>
            <person name="Takaki Y."/>
            <person name="Nishi S."/>
            <person name="Hori S."/>
            <person name="Arai W."/>
            <person name="Tsubouchi T."/>
            <person name="Morono Y."/>
            <person name="Uchiyama I."/>
            <person name="Ito T."/>
            <person name="Fujiyama A."/>
            <person name="Inagaki F."/>
            <person name="Takami H."/>
        </authorList>
    </citation>
    <scope>NUCLEOTIDE SEQUENCE</scope>
    <source>
        <strain evidence="3">Expedition CK06-06</strain>
    </source>
</reference>
<dbReference type="Pfam" id="PF07885">
    <property type="entry name" value="Ion_trans_2"/>
    <property type="match status" value="1"/>
</dbReference>
<accession>X1K430</accession>
<feature type="domain" description="Potassium channel" evidence="2">
    <location>
        <begin position="18"/>
        <end position="72"/>
    </location>
</feature>
<dbReference type="AlphaFoldDB" id="X1K430"/>
<dbReference type="SUPFAM" id="SSF81324">
    <property type="entry name" value="Voltage-gated potassium channels"/>
    <property type="match status" value="1"/>
</dbReference>
<proteinExistence type="predicted"/>
<feature type="non-terminal residue" evidence="3">
    <location>
        <position position="72"/>
    </location>
</feature>
<evidence type="ECO:0000259" key="2">
    <source>
        <dbReference type="Pfam" id="PF07885"/>
    </source>
</evidence>
<keyword evidence="1" id="KW-1133">Transmembrane helix</keyword>
<name>X1K430_9ZZZZ</name>
<dbReference type="EMBL" id="BARU01046435">
    <property type="protein sequence ID" value="GAI01782.1"/>
    <property type="molecule type" value="Genomic_DNA"/>
</dbReference>